<evidence type="ECO:0000256" key="3">
    <source>
        <dbReference type="ARBA" id="ARBA00022679"/>
    </source>
</evidence>
<evidence type="ECO:0000313" key="10">
    <source>
        <dbReference type="Proteomes" id="UP000463939"/>
    </source>
</evidence>
<dbReference type="PRINTS" id="PR01549">
    <property type="entry name" value="AUTOINDCRSYN"/>
</dbReference>
<sequence length="200" mass="21984">MQVISGVSEAFSAGVFPGILRYRHKVFVEQLGWELFTENGMEQDQFDRPDTMYVVAQDETGDISGCARLLPTTHPYLLGEVFPQLLNGLTPPRSSDVWELSRFAAVDFNSQNSSALGQFSSPIAIQLLKESIACAAKSGAKRIITVSPIGVERLLRKAGFQAHRAGPPMVIDGHPIFACWIELNQSCHARLKLGENRLNG</sequence>
<dbReference type="PANTHER" id="PTHR39322:SF1">
    <property type="entry name" value="ISOVALERYL-HOMOSERINE LACTONE SYNTHASE"/>
    <property type="match status" value="1"/>
</dbReference>
<comment type="catalytic activity">
    <reaction evidence="6 8">
        <text>a fatty acyl-[ACP] + S-adenosyl-L-methionine = an N-acyl-L-homoserine lactone + S-methyl-5'-thioadenosine + holo-[ACP] + H(+)</text>
        <dbReference type="Rhea" id="RHEA:10096"/>
        <dbReference type="Rhea" id="RHEA-COMP:9685"/>
        <dbReference type="Rhea" id="RHEA-COMP:14125"/>
        <dbReference type="ChEBI" id="CHEBI:15378"/>
        <dbReference type="ChEBI" id="CHEBI:17509"/>
        <dbReference type="ChEBI" id="CHEBI:55474"/>
        <dbReference type="ChEBI" id="CHEBI:59789"/>
        <dbReference type="ChEBI" id="CHEBI:64479"/>
        <dbReference type="ChEBI" id="CHEBI:138651"/>
        <dbReference type="EC" id="2.3.1.184"/>
    </reaction>
</comment>
<proteinExistence type="inferred from homology"/>
<dbReference type="PROSITE" id="PS51187">
    <property type="entry name" value="AUTOINDUCER_SYNTH_2"/>
    <property type="match status" value="1"/>
</dbReference>
<evidence type="ECO:0000256" key="8">
    <source>
        <dbReference type="RuleBase" id="RU361135"/>
    </source>
</evidence>
<keyword evidence="4 8" id="KW-0949">S-adenosyl-L-methionine</keyword>
<dbReference type="AlphaFoldDB" id="A0A809S8E8"/>
<evidence type="ECO:0000256" key="5">
    <source>
        <dbReference type="ARBA" id="ARBA00022929"/>
    </source>
</evidence>
<evidence type="ECO:0000313" key="9">
    <source>
        <dbReference type="EMBL" id="BBP00473.1"/>
    </source>
</evidence>
<dbReference type="PANTHER" id="PTHR39322">
    <property type="entry name" value="ACYL-HOMOSERINE-LACTONE SYNTHASE"/>
    <property type="match status" value="1"/>
</dbReference>
<keyword evidence="3 8" id="KW-0808">Transferase</keyword>
<dbReference type="Gene3D" id="3.40.630.30">
    <property type="match status" value="1"/>
</dbReference>
<gene>
    <name evidence="9" type="primary">solI_1</name>
    <name evidence="9" type="ORF">SFSGTM_11810</name>
</gene>
<organism evidence="9 10">
    <name type="scientific">Sulfuriferula nivalis</name>
    <dbReference type="NCBI Taxonomy" id="2675298"/>
    <lineage>
        <taxon>Bacteria</taxon>
        <taxon>Pseudomonadati</taxon>
        <taxon>Pseudomonadota</taxon>
        <taxon>Betaproteobacteria</taxon>
        <taxon>Nitrosomonadales</taxon>
        <taxon>Sulfuricellaceae</taxon>
        <taxon>Sulfuriferula</taxon>
    </lineage>
</organism>
<dbReference type="KEGG" id="sniv:SFSGTM_11810"/>
<keyword evidence="10" id="KW-1185">Reference proteome</keyword>
<comment type="similarity">
    <text evidence="7 8">Belongs to the autoinducer synthase family.</text>
</comment>
<dbReference type="RefSeq" id="WP_162084403.1">
    <property type="nucleotide sequence ID" value="NZ_AP021881.1"/>
</dbReference>
<keyword evidence="5 7" id="KW-0071">Autoinducer synthesis</keyword>
<dbReference type="InterPro" id="IPR018311">
    <property type="entry name" value="Autoind_synth_CS"/>
</dbReference>
<dbReference type="Proteomes" id="UP000463939">
    <property type="component" value="Chromosome"/>
</dbReference>
<name>A0A809S8E8_9PROT</name>
<dbReference type="PROSITE" id="PS00949">
    <property type="entry name" value="AUTOINDUCER_SYNTH_1"/>
    <property type="match status" value="1"/>
</dbReference>
<dbReference type="InterPro" id="IPR001690">
    <property type="entry name" value="Autoind_synthase"/>
</dbReference>
<dbReference type="Pfam" id="PF00765">
    <property type="entry name" value="Autoind_synth"/>
    <property type="match status" value="1"/>
</dbReference>
<accession>A0A809S8E8</accession>
<dbReference type="SUPFAM" id="SSF55729">
    <property type="entry name" value="Acyl-CoA N-acyltransferases (Nat)"/>
    <property type="match status" value="1"/>
</dbReference>
<evidence type="ECO:0000256" key="1">
    <source>
        <dbReference type="ARBA" id="ARBA00012340"/>
    </source>
</evidence>
<dbReference type="GO" id="GO:0061579">
    <property type="term" value="F:N-acyl homoserine lactone synthase activity"/>
    <property type="evidence" value="ECO:0007669"/>
    <property type="project" value="UniProtKB-UniRule"/>
</dbReference>
<evidence type="ECO:0000256" key="2">
    <source>
        <dbReference type="ARBA" id="ARBA00022654"/>
    </source>
</evidence>
<evidence type="ECO:0000256" key="6">
    <source>
        <dbReference type="ARBA" id="ARBA00048576"/>
    </source>
</evidence>
<reference evidence="10" key="1">
    <citation type="submission" date="2019-11" db="EMBL/GenBank/DDBJ databases">
        <title>Isolation and characterization of a novel species in the genus Sulfuriferula.</title>
        <authorList>
            <person name="Mochizuki J."/>
            <person name="Kojima H."/>
            <person name="Fukui M."/>
        </authorList>
    </citation>
    <scope>NUCLEOTIDE SEQUENCE [LARGE SCALE GENOMIC DNA]</scope>
    <source>
        <strain evidence="10">SGTM</strain>
    </source>
</reference>
<dbReference type="GO" id="GO:0009372">
    <property type="term" value="P:quorum sensing"/>
    <property type="evidence" value="ECO:0007669"/>
    <property type="project" value="UniProtKB-UniRule"/>
</dbReference>
<evidence type="ECO:0000256" key="7">
    <source>
        <dbReference type="PROSITE-ProRule" id="PRU00533"/>
    </source>
</evidence>
<keyword evidence="2 7" id="KW-0673">Quorum sensing</keyword>
<protein>
    <recommendedName>
        <fullName evidence="1 8">Acyl-homoserine-lactone synthase</fullName>
        <ecNumber evidence="1 8">2.3.1.184</ecNumber>
    </recommendedName>
    <alternativeName>
        <fullName evidence="8">Autoinducer synthesis protein</fullName>
    </alternativeName>
</protein>
<dbReference type="EMBL" id="AP021881">
    <property type="protein sequence ID" value="BBP00473.1"/>
    <property type="molecule type" value="Genomic_DNA"/>
</dbReference>
<dbReference type="GO" id="GO:0007165">
    <property type="term" value="P:signal transduction"/>
    <property type="evidence" value="ECO:0007669"/>
    <property type="project" value="TreeGrafter"/>
</dbReference>
<evidence type="ECO:0000256" key="4">
    <source>
        <dbReference type="ARBA" id="ARBA00022691"/>
    </source>
</evidence>
<dbReference type="EC" id="2.3.1.184" evidence="1 8"/>
<dbReference type="InterPro" id="IPR016181">
    <property type="entry name" value="Acyl_CoA_acyltransferase"/>
</dbReference>